<evidence type="ECO:0000313" key="3">
    <source>
        <dbReference type="EMBL" id="TWH93782.1"/>
    </source>
</evidence>
<dbReference type="Pfam" id="PF04432">
    <property type="entry name" value="FrhB_FdhB_C"/>
    <property type="match status" value="1"/>
</dbReference>
<dbReference type="PANTHER" id="PTHR31332:SF0">
    <property type="entry name" value="7-HYDROXYMETHYL CHLOROPHYLL A REDUCTASE, CHLOROPLASTIC"/>
    <property type="match status" value="1"/>
</dbReference>
<sequence length="465" mass="52555">MNDRDALVSPRDMVSSGLCTGCGGCVSLAGGAQARMAWDADGQLKPQGDRRWHEGRSAPFSERCPFSPLAANEDAIAAMRFPQAPHADPWIGRFEAAYVGHAAEAGYREQGSSGGMVSWVAAELLRRKMVDGIAHVAPADPREGAFFRYRIARDQASLRGGAKSRYYPVEMSAVLREMREVPGRYAVVGIPCFIKAVHLACRSDPVLRERIAFTLGLVCGHMKSRHMVESFAWQMGLGIDEVREVDFRVKNPDRPANWYTARLARRDGEVRMRDWWHLVDGDWGSGFFQNRACDFCDDVVAETADISFGDAWVEPYSSDGRGTNVVVVRSPALHRMLEDGRTEGRLALDPIDAAFVRETQAAGFRQRREGLAYRLAWKRSGVKPRKRVAPERRHLPLRRKLVYRLRHCITRGSAVMFRLARWLRRPRVFILWGRAALALYQGLTYSRGRLGRVFDRTEAFLTRMR</sequence>
<dbReference type="RefSeq" id="WP_199739934.1">
    <property type="nucleotide sequence ID" value="NZ_JACIIY010000004.1"/>
</dbReference>
<evidence type="ECO:0000259" key="2">
    <source>
        <dbReference type="Pfam" id="PF04432"/>
    </source>
</evidence>
<protein>
    <submittedName>
        <fullName evidence="3">Coenzyme F420-reducing hydrogenase beta subunit</fullName>
    </submittedName>
</protein>
<comment type="caution">
    <text evidence="3">The sequence shown here is derived from an EMBL/GenBank/DDBJ whole genome shotgun (WGS) entry which is preliminary data.</text>
</comment>
<dbReference type="InterPro" id="IPR045220">
    <property type="entry name" value="FRHB/FDHB/HCAR-like"/>
</dbReference>
<feature type="domain" description="Coenzyme F420 hydrogenase/dehydrogenase beta subunit C-terminal" evidence="2">
    <location>
        <begin position="184"/>
        <end position="352"/>
    </location>
</feature>
<keyword evidence="4" id="KW-1185">Reference proteome</keyword>
<dbReference type="InterPro" id="IPR007525">
    <property type="entry name" value="FrhB_FdhB_C"/>
</dbReference>
<evidence type="ECO:0000259" key="1">
    <source>
        <dbReference type="Pfam" id="PF04422"/>
    </source>
</evidence>
<dbReference type="PANTHER" id="PTHR31332">
    <property type="entry name" value="7-HYDROXYMETHYL CHLOROPHYLL A REDUCTASE, CHLOROPLASTIC"/>
    <property type="match status" value="1"/>
</dbReference>
<organism evidence="3 4">
    <name type="scientific">Sphingobium wenxiniae (strain DSM 21828 / CGMCC 1.7748 / JZ-1)</name>
    <dbReference type="NCBI Taxonomy" id="595605"/>
    <lineage>
        <taxon>Bacteria</taxon>
        <taxon>Pseudomonadati</taxon>
        <taxon>Pseudomonadota</taxon>
        <taxon>Alphaproteobacteria</taxon>
        <taxon>Sphingomonadales</taxon>
        <taxon>Sphingomonadaceae</taxon>
        <taxon>Sphingobium</taxon>
    </lineage>
</organism>
<dbReference type="Proteomes" id="UP000316624">
    <property type="component" value="Unassembled WGS sequence"/>
</dbReference>
<evidence type="ECO:0000313" key="4">
    <source>
        <dbReference type="Proteomes" id="UP000316624"/>
    </source>
</evidence>
<dbReference type="EMBL" id="VLKK01000006">
    <property type="protein sequence ID" value="TWH93782.1"/>
    <property type="molecule type" value="Genomic_DNA"/>
</dbReference>
<dbReference type="Pfam" id="PF04422">
    <property type="entry name" value="FrhB_FdhB_N"/>
    <property type="match status" value="1"/>
</dbReference>
<name>A0A562KEJ0_SPHWJ</name>
<dbReference type="GO" id="GO:0052592">
    <property type="term" value="F:oxidoreductase activity, acting on CH or CH2 groups, with an iron-sulfur protein as acceptor"/>
    <property type="evidence" value="ECO:0007669"/>
    <property type="project" value="TreeGrafter"/>
</dbReference>
<dbReference type="InterPro" id="IPR007516">
    <property type="entry name" value="Co_F420_Hydgase/DH_bsu_N"/>
</dbReference>
<accession>A0A562KEJ0</accession>
<dbReference type="AlphaFoldDB" id="A0A562KEJ0"/>
<reference evidence="3 4" key="1">
    <citation type="journal article" date="2015" name="Stand. Genomic Sci.">
        <title>Genomic Encyclopedia of Bacterial and Archaeal Type Strains, Phase III: the genomes of soil and plant-associated and newly described type strains.</title>
        <authorList>
            <person name="Whitman W.B."/>
            <person name="Woyke T."/>
            <person name="Klenk H.P."/>
            <person name="Zhou Y."/>
            <person name="Lilburn T.G."/>
            <person name="Beck B.J."/>
            <person name="De Vos P."/>
            <person name="Vandamme P."/>
            <person name="Eisen J.A."/>
            <person name="Garrity G."/>
            <person name="Hugenholtz P."/>
            <person name="Kyrpides N.C."/>
        </authorList>
    </citation>
    <scope>NUCLEOTIDE SEQUENCE [LARGE SCALE GENOMIC DNA]</scope>
    <source>
        <strain evidence="3 4">CGMCC 1.7748</strain>
    </source>
</reference>
<feature type="domain" description="Coenzyme F420 hydrogenase/dehydrogenase beta subunit N-terminal" evidence="1">
    <location>
        <begin position="98"/>
        <end position="175"/>
    </location>
</feature>
<gene>
    <name evidence="3" type="ORF">IQ35_01991</name>
</gene>
<proteinExistence type="predicted"/>